<protein>
    <submittedName>
        <fullName evidence="4">Ribosomal protein S21</fullName>
    </submittedName>
</protein>
<dbReference type="GO" id="GO:0070124">
    <property type="term" value="P:mitochondrial translational initiation"/>
    <property type="evidence" value="ECO:0007669"/>
    <property type="project" value="TreeGrafter"/>
</dbReference>
<reference evidence="4 5" key="1">
    <citation type="submission" date="2014-09" db="EMBL/GenBank/DDBJ databases">
        <authorList>
            <person name="Magalhaes I.L.F."/>
            <person name="Oliveira U."/>
            <person name="Santos F.R."/>
            <person name="Vidigal T.H.D.A."/>
            <person name="Brescovit A.D."/>
            <person name="Santos A.J."/>
        </authorList>
    </citation>
    <scope>NUCLEOTIDE SEQUENCE [LARGE SCALE GENOMIC DNA]</scope>
</reference>
<dbReference type="PANTHER" id="PTHR41237:SF1">
    <property type="entry name" value="SMALL RIBOSOMAL SUBUNIT PROTEIN BS21M"/>
    <property type="match status" value="1"/>
</dbReference>
<evidence type="ECO:0000256" key="1">
    <source>
        <dbReference type="ARBA" id="ARBA00006640"/>
    </source>
</evidence>
<keyword evidence="3" id="KW-0687">Ribonucleoprotein</keyword>
<keyword evidence="5" id="KW-1185">Reference proteome</keyword>
<dbReference type="GO" id="GO:0005763">
    <property type="term" value="C:mitochondrial small ribosomal subunit"/>
    <property type="evidence" value="ECO:0007669"/>
    <property type="project" value="TreeGrafter"/>
</dbReference>
<dbReference type="EMBL" id="CCYA01000276">
    <property type="protein sequence ID" value="CEH18820.1"/>
    <property type="molecule type" value="Genomic_DNA"/>
</dbReference>
<proteinExistence type="inferred from homology"/>
<evidence type="ECO:0000313" key="5">
    <source>
        <dbReference type="Proteomes" id="UP000054845"/>
    </source>
</evidence>
<dbReference type="PANTHER" id="PTHR41237">
    <property type="entry name" value="37S RIBOSOMAL PROTEIN MRP21, MITOCHONDRIAL"/>
    <property type="match status" value="1"/>
</dbReference>
<dbReference type="AlphaFoldDB" id="A0A0P1BSA7"/>
<accession>A0A0P1BSA7</accession>
<keyword evidence="2 4" id="KW-0689">Ribosomal protein</keyword>
<evidence type="ECO:0000313" key="4">
    <source>
        <dbReference type="EMBL" id="CEH18820.1"/>
    </source>
</evidence>
<evidence type="ECO:0000256" key="3">
    <source>
        <dbReference type="ARBA" id="ARBA00023274"/>
    </source>
</evidence>
<dbReference type="GO" id="GO:0003735">
    <property type="term" value="F:structural constituent of ribosome"/>
    <property type="evidence" value="ECO:0007669"/>
    <property type="project" value="InterPro"/>
</dbReference>
<dbReference type="InterPro" id="IPR001911">
    <property type="entry name" value="Ribosomal_bS21"/>
</dbReference>
<dbReference type="Pfam" id="PF01165">
    <property type="entry name" value="Ribosomal_S21"/>
    <property type="match status" value="1"/>
</dbReference>
<dbReference type="OrthoDB" id="2501249at2759"/>
<evidence type="ECO:0000256" key="2">
    <source>
        <dbReference type="ARBA" id="ARBA00022980"/>
    </source>
</evidence>
<comment type="similarity">
    <text evidence="1">Belongs to the bacterial ribosomal protein bS21 family.</text>
</comment>
<dbReference type="InterPro" id="IPR052837">
    <property type="entry name" value="Mitoribosomal_bS21"/>
</dbReference>
<dbReference type="Proteomes" id="UP000054845">
    <property type="component" value="Unassembled WGS sequence"/>
</dbReference>
<sequence length="157" mass="17536">MRSLIRATQALSLGNASSRCSVIAPASVSAAAKRHITSSAANPDIRGNYLGSAPKLDEREAQEDAWMTQRVYGNTRLVSPTTVGRTVVGQEDVSVALNMLKGILNRNYIRQQVFAGLRYEKPSKKRRRMRSVRHRRRFQDLVRKKVQLAMQIKATGA</sequence>
<dbReference type="STRING" id="401625.A0A0P1BSA7"/>
<name>A0A0P1BSA7_9BASI</name>
<organism evidence="4 5">
    <name type="scientific">Ceraceosorus bombacis</name>
    <dbReference type="NCBI Taxonomy" id="401625"/>
    <lineage>
        <taxon>Eukaryota</taxon>
        <taxon>Fungi</taxon>
        <taxon>Dikarya</taxon>
        <taxon>Basidiomycota</taxon>
        <taxon>Ustilaginomycotina</taxon>
        <taxon>Exobasidiomycetes</taxon>
        <taxon>Ceraceosorales</taxon>
        <taxon>Ceraceosoraceae</taxon>
        <taxon>Ceraceosorus</taxon>
    </lineage>
</organism>